<keyword evidence="2" id="KW-1185">Reference proteome</keyword>
<reference evidence="1" key="1">
    <citation type="submission" date="2021-12" db="EMBL/GenBank/DDBJ databases">
        <title>taxonomy of Moraxella sp. ZY201224.</title>
        <authorList>
            <person name="Li F."/>
        </authorList>
    </citation>
    <scope>NUCLEOTIDE SEQUENCE</scope>
    <source>
        <strain evidence="1">ZY201224</strain>
    </source>
</reference>
<sequence>MKNLLKLFVLIAIVVLGVYYYKTTMNHDTNTITQAATVSQIQSLSRLQTVAYSVDSIVTAQKQGSWQKLWQDEQKGLFVIKGRVLAGVDLTKITADDVGVHHAKQTGTSPKIMVKLPPPQVFEVFLDDIQIYDWQTGLFGMMSHDHQLFTKVQQDAKQEVLSKACAGNILTMAADNAAEQVERLFALSDVQIEVHQQGAGVCQMPILDQ</sequence>
<organism evidence="1 2">
    <name type="scientific">Moraxella nasicaprae</name>
    <dbReference type="NCBI Taxonomy" id="2904122"/>
    <lineage>
        <taxon>Bacteria</taxon>
        <taxon>Pseudomonadati</taxon>
        <taxon>Pseudomonadota</taxon>
        <taxon>Gammaproteobacteria</taxon>
        <taxon>Moraxellales</taxon>
        <taxon>Moraxellaceae</taxon>
        <taxon>Moraxella</taxon>
    </lineage>
</organism>
<dbReference type="Pfam" id="PF14014">
    <property type="entry name" value="DUF4230"/>
    <property type="match status" value="1"/>
</dbReference>
<gene>
    <name evidence="1" type="ORF">LU297_01890</name>
</gene>
<evidence type="ECO:0000313" key="2">
    <source>
        <dbReference type="Proteomes" id="UP001063782"/>
    </source>
</evidence>
<proteinExistence type="predicted"/>
<dbReference type="Proteomes" id="UP001063782">
    <property type="component" value="Chromosome"/>
</dbReference>
<dbReference type="EMBL" id="CP089977">
    <property type="protein sequence ID" value="UXZ05228.1"/>
    <property type="molecule type" value="Genomic_DNA"/>
</dbReference>
<name>A0ABY6F5A2_9GAMM</name>
<accession>A0ABY6F5A2</accession>
<dbReference type="RefSeq" id="WP_263076727.1">
    <property type="nucleotide sequence ID" value="NZ_CP089977.1"/>
</dbReference>
<protein>
    <submittedName>
        <fullName evidence="1">DUF4230 domain-containing protein</fullName>
    </submittedName>
</protein>
<dbReference type="InterPro" id="IPR025324">
    <property type="entry name" value="DUF4230"/>
</dbReference>
<evidence type="ECO:0000313" key="1">
    <source>
        <dbReference type="EMBL" id="UXZ05228.1"/>
    </source>
</evidence>